<evidence type="ECO:0000313" key="12">
    <source>
        <dbReference type="Proteomes" id="UP001496627"/>
    </source>
</evidence>
<dbReference type="NCBIfam" id="TIGR02857">
    <property type="entry name" value="CydD"/>
    <property type="match status" value="1"/>
</dbReference>
<feature type="transmembrane region" description="Helical" evidence="8">
    <location>
        <begin position="193"/>
        <end position="211"/>
    </location>
</feature>
<evidence type="ECO:0000256" key="8">
    <source>
        <dbReference type="SAM" id="Phobius"/>
    </source>
</evidence>
<keyword evidence="5 8" id="KW-1133">Transmembrane helix</keyword>
<keyword evidence="12" id="KW-1185">Reference proteome</keyword>
<keyword evidence="2 8" id="KW-0812">Transmembrane</keyword>
<name>A0ABV0M900_9HYPH</name>
<dbReference type="InterPro" id="IPR014216">
    <property type="entry name" value="ABC_transptr_CydD"/>
</dbReference>
<dbReference type="Pfam" id="PF00664">
    <property type="entry name" value="ABC_membrane"/>
    <property type="match status" value="1"/>
</dbReference>
<dbReference type="Gene3D" id="3.40.50.300">
    <property type="entry name" value="P-loop containing nucleotide triphosphate hydrolases"/>
    <property type="match status" value="1"/>
</dbReference>
<comment type="subcellular location">
    <subcellularLocation>
        <location evidence="1">Cell membrane</location>
        <topology evidence="1">Multi-pass membrane protein</topology>
    </subcellularLocation>
</comment>
<dbReference type="SUPFAM" id="SSF90123">
    <property type="entry name" value="ABC transporter transmembrane region"/>
    <property type="match status" value="1"/>
</dbReference>
<dbReference type="PROSITE" id="PS50893">
    <property type="entry name" value="ABC_TRANSPORTER_2"/>
    <property type="match status" value="1"/>
</dbReference>
<keyword evidence="3" id="KW-0547">Nucleotide-binding</keyword>
<dbReference type="InterPro" id="IPR036640">
    <property type="entry name" value="ABC1_TM_sf"/>
</dbReference>
<evidence type="ECO:0000256" key="7">
    <source>
        <dbReference type="SAM" id="MobiDB-lite"/>
    </source>
</evidence>
<evidence type="ECO:0000256" key="6">
    <source>
        <dbReference type="ARBA" id="ARBA00023136"/>
    </source>
</evidence>
<organism evidence="11 12">
    <name type="scientific">Neorhizobium phenanthreniclasticum</name>
    <dbReference type="NCBI Taxonomy" id="3157917"/>
    <lineage>
        <taxon>Bacteria</taxon>
        <taxon>Pseudomonadati</taxon>
        <taxon>Pseudomonadota</taxon>
        <taxon>Alphaproteobacteria</taxon>
        <taxon>Hyphomicrobiales</taxon>
        <taxon>Rhizobiaceae</taxon>
        <taxon>Rhizobium/Agrobacterium group</taxon>
        <taxon>Neorhizobium</taxon>
    </lineage>
</organism>
<evidence type="ECO:0000256" key="5">
    <source>
        <dbReference type="ARBA" id="ARBA00022989"/>
    </source>
</evidence>
<evidence type="ECO:0000259" key="10">
    <source>
        <dbReference type="PROSITE" id="PS50929"/>
    </source>
</evidence>
<evidence type="ECO:0000259" key="9">
    <source>
        <dbReference type="PROSITE" id="PS50893"/>
    </source>
</evidence>
<dbReference type="InterPro" id="IPR039421">
    <property type="entry name" value="Type_1_exporter"/>
</dbReference>
<accession>A0ABV0M900</accession>
<dbReference type="Gene3D" id="1.20.1560.10">
    <property type="entry name" value="ABC transporter type 1, transmembrane domain"/>
    <property type="match status" value="1"/>
</dbReference>
<sequence>MASTSALSAPPQAARMGTAASRSVENVTETAPTEVDDGNISSGRSEPIRLSRLGPVLQVLASLLWLPQAGLLSLSIGSLAAGGTVGTVSWYAAGVLLLGIARSVLAALGNRVAFREARAALSQCRARAVGVLASRSPLDPQRPASGLAASTLAEQAEAIVPYLSRFQPARLRATVVPVAILLCVLTYSWVAALVLLVAAPLIPIFMALVGWRAKAASEAQLAEMGGMNAFLLDRLRGLATIRAMEAVEVTASRLRTNAENLRLRTMAVLRIAFLSSAVHELFAALGVAMVAVYVGFHLLGQLPFGAWGEKLSLGEGMFILLLAPAFFEPLRDLSAVWHDRAAGEAALDALRRLSEKGPELPGSESGQRPAATASYAALSVRVENLRFRYSPQGSPVFDSFSLKVASGEHIALLAPSGNGKSTLLALIAGLALPEGGRILIGGEALSSDNAARLRRKIAWIGQNPHVFAGTLAGNVTLGRPDMDRQAVRAALNLAGLGEVAARRGPAPVGENGVGLSGGEALRLALARVIATPQAGLVLADEPTAHLDTVTAGSITDALIAFARGRTLIVATHDPVLAARMDRVVDLTTMNPEEGA</sequence>
<dbReference type="InterPro" id="IPR003439">
    <property type="entry name" value="ABC_transporter-like_ATP-bd"/>
</dbReference>
<keyword evidence="6 8" id="KW-0472">Membrane</keyword>
<dbReference type="Proteomes" id="UP001496627">
    <property type="component" value="Unassembled WGS sequence"/>
</dbReference>
<evidence type="ECO:0000313" key="11">
    <source>
        <dbReference type="EMBL" id="MEQ1408369.1"/>
    </source>
</evidence>
<evidence type="ECO:0000256" key="1">
    <source>
        <dbReference type="ARBA" id="ARBA00004651"/>
    </source>
</evidence>
<dbReference type="InterPro" id="IPR003593">
    <property type="entry name" value="AAA+_ATPase"/>
</dbReference>
<dbReference type="SUPFAM" id="SSF52540">
    <property type="entry name" value="P-loop containing nucleoside triphosphate hydrolases"/>
    <property type="match status" value="1"/>
</dbReference>
<feature type="domain" description="ABC transporter" evidence="9">
    <location>
        <begin position="380"/>
        <end position="595"/>
    </location>
</feature>
<dbReference type="InterPro" id="IPR011527">
    <property type="entry name" value="ABC1_TM_dom"/>
</dbReference>
<feature type="transmembrane region" description="Helical" evidence="8">
    <location>
        <begin position="271"/>
        <end position="299"/>
    </location>
</feature>
<dbReference type="PANTHER" id="PTHR24221">
    <property type="entry name" value="ATP-BINDING CASSETTE SUB-FAMILY B"/>
    <property type="match status" value="1"/>
</dbReference>
<dbReference type="Pfam" id="PF00005">
    <property type="entry name" value="ABC_tran"/>
    <property type="match status" value="1"/>
</dbReference>
<reference evidence="11 12" key="1">
    <citation type="submission" date="2024-05" db="EMBL/GenBank/DDBJ databases">
        <title>Neorhizobium sp. Rsf11, a plant growth promoting and heavy metal resistant PAH-degrader.</title>
        <authorList>
            <person name="Golubev S.N."/>
            <person name="Muratova A.Y."/>
            <person name="Markelova M.I."/>
        </authorList>
    </citation>
    <scope>NUCLEOTIDE SEQUENCE [LARGE SCALE GENOMIC DNA]</scope>
    <source>
        <strain evidence="11 12">Rsf11</strain>
    </source>
</reference>
<dbReference type="PANTHER" id="PTHR24221:SF261">
    <property type="entry name" value="GLUTATHIONE_L-CYSTEINE TRANSPORT SYSTEM ATP-BINDING_PERMEASE PROTEIN CYDD"/>
    <property type="match status" value="1"/>
</dbReference>
<dbReference type="PROSITE" id="PS50929">
    <property type="entry name" value="ABC_TM1F"/>
    <property type="match status" value="1"/>
</dbReference>
<evidence type="ECO:0000256" key="2">
    <source>
        <dbReference type="ARBA" id="ARBA00022692"/>
    </source>
</evidence>
<keyword evidence="4" id="KW-0067">ATP-binding</keyword>
<dbReference type="CDD" id="cd18584">
    <property type="entry name" value="ABC_6TM_AarD_CydD"/>
    <property type="match status" value="1"/>
</dbReference>
<dbReference type="SMART" id="SM00382">
    <property type="entry name" value="AAA"/>
    <property type="match status" value="1"/>
</dbReference>
<evidence type="ECO:0000256" key="3">
    <source>
        <dbReference type="ARBA" id="ARBA00022741"/>
    </source>
</evidence>
<dbReference type="InterPro" id="IPR027417">
    <property type="entry name" value="P-loop_NTPase"/>
</dbReference>
<gene>
    <name evidence="11" type="primary">cydD</name>
    <name evidence="11" type="ORF">ABK249_25895</name>
</gene>
<feature type="domain" description="ABC transmembrane type-1" evidence="10">
    <location>
        <begin position="53"/>
        <end position="342"/>
    </location>
</feature>
<dbReference type="EMBL" id="JBEAAL010000026">
    <property type="protein sequence ID" value="MEQ1408369.1"/>
    <property type="molecule type" value="Genomic_DNA"/>
</dbReference>
<protein>
    <submittedName>
        <fullName evidence="11">Thiol reductant ABC exporter subunit CydD</fullName>
    </submittedName>
</protein>
<feature type="compositionally biased region" description="Polar residues" evidence="7">
    <location>
        <begin position="20"/>
        <end position="31"/>
    </location>
</feature>
<comment type="caution">
    <text evidence="11">The sequence shown here is derived from an EMBL/GenBank/DDBJ whole genome shotgun (WGS) entry which is preliminary data.</text>
</comment>
<feature type="region of interest" description="Disordered" evidence="7">
    <location>
        <begin position="1"/>
        <end position="42"/>
    </location>
</feature>
<proteinExistence type="predicted"/>
<evidence type="ECO:0000256" key="4">
    <source>
        <dbReference type="ARBA" id="ARBA00022840"/>
    </source>
</evidence>